<dbReference type="Proteomes" id="UP001529180">
    <property type="component" value="Unassembled WGS sequence"/>
</dbReference>
<dbReference type="PANTHER" id="PTHR12526">
    <property type="entry name" value="GLYCOSYLTRANSFERASE"/>
    <property type="match status" value="1"/>
</dbReference>
<dbReference type="Pfam" id="PF13692">
    <property type="entry name" value="Glyco_trans_1_4"/>
    <property type="match status" value="1"/>
</dbReference>
<evidence type="ECO:0000313" key="2">
    <source>
        <dbReference type="EMBL" id="MDG4720588.1"/>
    </source>
</evidence>
<proteinExistence type="predicted"/>
<dbReference type="GO" id="GO:0016757">
    <property type="term" value="F:glycosyltransferase activity"/>
    <property type="evidence" value="ECO:0007669"/>
    <property type="project" value="UniProtKB-KW"/>
</dbReference>
<dbReference type="RefSeq" id="WP_181846369.1">
    <property type="nucleotide sequence ID" value="NZ_JARSBO010000008.1"/>
</dbReference>
<dbReference type="SUPFAM" id="SSF53756">
    <property type="entry name" value="UDP-Glycosyltransferase/glycogen phosphorylase"/>
    <property type="match status" value="1"/>
</dbReference>
<organism evidence="2 3">
    <name type="scientific">Thalassospira aquimaris</name>
    <dbReference type="NCBI Taxonomy" id="3037796"/>
    <lineage>
        <taxon>Bacteria</taxon>
        <taxon>Pseudomonadati</taxon>
        <taxon>Pseudomonadota</taxon>
        <taxon>Alphaproteobacteria</taxon>
        <taxon>Rhodospirillales</taxon>
        <taxon>Thalassospiraceae</taxon>
        <taxon>Thalassospira</taxon>
    </lineage>
</organism>
<keyword evidence="3" id="KW-1185">Reference proteome</keyword>
<dbReference type="PANTHER" id="PTHR12526:SF630">
    <property type="entry name" value="GLYCOSYLTRANSFERASE"/>
    <property type="match status" value="1"/>
</dbReference>
<name>A0ABT6GF72_9PROT</name>
<dbReference type="EMBL" id="JARSBO010000008">
    <property type="protein sequence ID" value="MDG4720588.1"/>
    <property type="molecule type" value="Genomic_DNA"/>
</dbReference>
<reference evidence="2 3" key="1">
    <citation type="submission" date="2023-03" db="EMBL/GenBank/DDBJ databases">
        <title>Strain FZY0004 represents a novel species in the genus Thalassospira isolated from seawater.</title>
        <authorList>
            <person name="Fu Z.-Y."/>
        </authorList>
    </citation>
    <scope>NUCLEOTIDE SEQUENCE [LARGE SCALE GENOMIC DNA]</scope>
    <source>
        <strain evidence="2 3">FZY0004</strain>
    </source>
</reference>
<gene>
    <name evidence="2" type="ORF">P7680_16410</name>
</gene>
<sequence>MHIINELGAGGAERVMTRIACHNTQNAGPDIPRQIVVSLMDEGVYGADLIDAGVELHCLGMKSGIRDLPGAIIGLTRLMRKAKPDAIMSWLYHSDFIATLAATLSGCGAKRLAWNIRCAEMNLEQYGRSTRIVLGLLAKLSGRPAVIAANSHAGQQHHIKCGYHPKKWAYLPNGFNTEEWHPDPGAKNRLCKELGITPSKHLIGMVARKDLAKDHATLFDALGLLRAKGYDAHLVLIGHNTEELTFADALASHVSALGLRRDVAKLVPAFDIAVLASSFGEGFPNVIGEAMACGVPAIGNDVGDVADILGGTGKTVPQRSPEKLAEAIKELLTEDSDSHTYRKMASRKRIIDHYSLDAMNARYLALWDGLAGNRPIPDFEFPGGINHPE</sequence>
<evidence type="ECO:0000259" key="1">
    <source>
        <dbReference type="Pfam" id="PF13439"/>
    </source>
</evidence>
<accession>A0ABT6GF72</accession>
<keyword evidence="2" id="KW-0808">Transferase</keyword>
<dbReference type="Gene3D" id="3.40.50.2000">
    <property type="entry name" value="Glycogen Phosphorylase B"/>
    <property type="match status" value="2"/>
</dbReference>
<feature type="domain" description="Glycosyltransferase subfamily 4-like N-terminal" evidence="1">
    <location>
        <begin position="59"/>
        <end position="178"/>
    </location>
</feature>
<protein>
    <submittedName>
        <fullName evidence="2">Glycosyltransferase</fullName>
        <ecNumber evidence="2">2.4.-.-</ecNumber>
    </submittedName>
</protein>
<dbReference type="EC" id="2.4.-.-" evidence="2"/>
<dbReference type="InterPro" id="IPR028098">
    <property type="entry name" value="Glyco_trans_4-like_N"/>
</dbReference>
<keyword evidence="2" id="KW-0328">Glycosyltransferase</keyword>
<comment type="caution">
    <text evidence="2">The sequence shown here is derived from an EMBL/GenBank/DDBJ whole genome shotgun (WGS) entry which is preliminary data.</text>
</comment>
<evidence type="ECO:0000313" key="3">
    <source>
        <dbReference type="Proteomes" id="UP001529180"/>
    </source>
</evidence>
<dbReference type="Pfam" id="PF13439">
    <property type="entry name" value="Glyco_transf_4"/>
    <property type="match status" value="1"/>
</dbReference>